<evidence type="ECO:0000256" key="7">
    <source>
        <dbReference type="SAM" id="Phobius"/>
    </source>
</evidence>
<organism evidence="9 10">
    <name type="scientific">[Mycobacterium] manitobense</name>
    <dbReference type="NCBI Taxonomy" id="190147"/>
    <lineage>
        <taxon>Bacteria</taxon>
        <taxon>Bacillati</taxon>
        <taxon>Actinomycetota</taxon>
        <taxon>Actinomycetes</taxon>
        <taxon>Mycobacteriales</taxon>
        <taxon>Mycobacteriaceae</taxon>
        <taxon>Mycolicibacterium</taxon>
    </lineage>
</organism>
<comment type="caution">
    <text evidence="9">The sequence shown here is derived from an EMBL/GenBank/DDBJ whole genome shotgun (WGS) entry which is preliminary data.</text>
</comment>
<evidence type="ECO:0000256" key="2">
    <source>
        <dbReference type="ARBA" id="ARBA00006162"/>
    </source>
</evidence>
<evidence type="ECO:0000313" key="10">
    <source>
        <dbReference type="Proteomes" id="UP001140293"/>
    </source>
</evidence>
<sequence>MTMTASAPPEQDADVASEPELSRVSVLVGRVLLDAGLPAEATVSAVVGDVIELANAQSSLESGGSGALYDSTGGRWTLARVGAQAFEPSRTLRDVGVADGDLLVIREIDAPAAPLLFDDVDADSAEGQRDSRGASAVRCLPVVALCVVGSVVAMVLLALRSPTPPVAAAAVALGLLGLAVVTLLRHRGVASRRDATWLTAAALPPIFGGSLYVIPGGAVLTALPLAFALTALAALLVLLITDTGRTFFTGVVGLSLVGAPAITSMLLWQPPVRSVGALAAMASVVVIYLAPRITVLLSRVPIPPVPTAGEPLDDIDTQGGTTVEGVNAVGRQIVPTERDMLDRVGRANRYLTGILGAATVVAATGSYFAVDVSNGFFWQGTAFAMIVAVVLCLRGRSHHELLQAGMLIGGGMTCALAVIVKTATFLPGWQVNAAVMLVGLAGVVAVCGLVAPRIAFSPVMRRQVELAEYIAIGLLFPLCFWVTRLYAFFRELEI</sequence>
<reference evidence="9" key="2">
    <citation type="journal article" date="2022" name="BMC Genomics">
        <title>Comparative genome analysis of mycobacteria focusing on tRNA and non-coding RNA.</title>
        <authorList>
            <person name="Behra P.R.K."/>
            <person name="Pettersson B.M.F."/>
            <person name="Ramesh M."/>
            <person name="Das S."/>
            <person name="Dasgupta S."/>
            <person name="Kirsebom L.A."/>
        </authorList>
    </citation>
    <scope>NUCLEOTIDE SEQUENCE</scope>
    <source>
        <strain evidence="9">DSM 44615</strain>
    </source>
</reference>
<keyword evidence="3" id="KW-1003">Cell membrane</keyword>
<dbReference type="EMBL" id="JACKSJ010000009">
    <property type="protein sequence ID" value="MCV7168407.1"/>
    <property type="molecule type" value="Genomic_DNA"/>
</dbReference>
<accession>A0A9X3BUM5</accession>
<feature type="transmembrane region" description="Helical" evidence="7">
    <location>
        <begin position="466"/>
        <end position="489"/>
    </location>
</feature>
<dbReference type="InterPro" id="IPR024962">
    <property type="entry name" value="YukD-like"/>
</dbReference>
<keyword evidence="5 7" id="KW-1133">Transmembrane helix</keyword>
<dbReference type="AlphaFoldDB" id="A0A9X3BUM5"/>
<keyword evidence="10" id="KW-1185">Reference proteome</keyword>
<dbReference type="PIRSF" id="PIRSF017804">
    <property type="entry name" value="Secretion_EccD1"/>
    <property type="match status" value="1"/>
</dbReference>
<dbReference type="RefSeq" id="WP_264010599.1">
    <property type="nucleotide sequence ID" value="NZ_JACKSJ010000009.1"/>
</dbReference>
<reference evidence="9" key="1">
    <citation type="submission" date="2020-07" db="EMBL/GenBank/DDBJ databases">
        <authorList>
            <person name="Pettersson B.M.F."/>
            <person name="Behra P.R.K."/>
            <person name="Ramesh M."/>
            <person name="Das S."/>
            <person name="Dasgupta S."/>
            <person name="Kirsebom L.A."/>
        </authorList>
    </citation>
    <scope>NUCLEOTIDE SEQUENCE</scope>
    <source>
        <strain evidence="9">DSM 44615</strain>
    </source>
</reference>
<feature type="transmembrane region" description="Helical" evidence="7">
    <location>
        <begin position="165"/>
        <end position="184"/>
    </location>
</feature>
<feature type="domain" description="EccD-like transmembrane" evidence="8">
    <location>
        <begin position="144"/>
        <end position="492"/>
    </location>
</feature>
<keyword evidence="4 7" id="KW-0812">Transmembrane</keyword>
<comment type="subcellular location">
    <subcellularLocation>
        <location evidence="1">Cell membrane</location>
        <topology evidence="1">Multi-pass membrane protein</topology>
    </subcellularLocation>
</comment>
<dbReference type="InterPro" id="IPR006707">
    <property type="entry name" value="T7SS_EccD"/>
</dbReference>
<comment type="similarity">
    <text evidence="2">Belongs to the EccD/Snm4 family.</text>
</comment>
<feature type="transmembrane region" description="Helical" evidence="7">
    <location>
        <begin position="220"/>
        <end position="240"/>
    </location>
</feature>
<dbReference type="Proteomes" id="UP001140293">
    <property type="component" value="Unassembled WGS sequence"/>
</dbReference>
<proteinExistence type="inferred from homology"/>
<dbReference type="InterPro" id="IPR044049">
    <property type="entry name" value="EccD_transm"/>
</dbReference>
<evidence type="ECO:0000256" key="3">
    <source>
        <dbReference type="ARBA" id="ARBA00022475"/>
    </source>
</evidence>
<evidence type="ECO:0000256" key="1">
    <source>
        <dbReference type="ARBA" id="ARBA00004651"/>
    </source>
</evidence>
<feature type="transmembrane region" description="Helical" evidence="7">
    <location>
        <begin position="376"/>
        <end position="393"/>
    </location>
</feature>
<evidence type="ECO:0000256" key="6">
    <source>
        <dbReference type="ARBA" id="ARBA00023136"/>
    </source>
</evidence>
<evidence type="ECO:0000313" key="9">
    <source>
        <dbReference type="EMBL" id="MCV7168407.1"/>
    </source>
</evidence>
<dbReference type="GO" id="GO:0005886">
    <property type="term" value="C:plasma membrane"/>
    <property type="evidence" value="ECO:0007669"/>
    <property type="project" value="UniProtKB-SubCell"/>
</dbReference>
<evidence type="ECO:0000256" key="5">
    <source>
        <dbReference type="ARBA" id="ARBA00022989"/>
    </source>
</evidence>
<dbReference type="Gene3D" id="3.10.20.90">
    <property type="entry name" value="Phosphatidylinositol 3-kinase Catalytic Subunit, Chain A, domain 1"/>
    <property type="match status" value="1"/>
</dbReference>
<feature type="transmembrane region" description="Helical" evidence="7">
    <location>
        <begin position="139"/>
        <end position="159"/>
    </location>
</feature>
<feature type="transmembrane region" description="Helical" evidence="7">
    <location>
        <begin position="405"/>
        <end position="427"/>
    </location>
</feature>
<gene>
    <name evidence="9" type="primary">eccD</name>
    <name evidence="9" type="ORF">H7I41_00575</name>
</gene>
<dbReference type="Pfam" id="PF19053">
    <property type="entry name" value="EccD"/>
    <property type="match status" value="1"/>
</dbReference>
<feature type="transmembrane region" description="Helical" evidence="7">
    <location>
        <begin position="196"/>
        <end position="214"/>
    </location>
</feature>
<keyword evidence="6 7" id="KW-0472">Membrane</keyword>
<dbReference type="Pfam" id="PF08817">
    <property type="entry name" value="YukD"/>
    <property type="match status" value="1"/>
</dbReference>
<protein>
    <submittedName>
        <fullName evidence="9">Type VII secretion integral membrane protein EccD</fullName>
    </submittedName>
</protein>
<feature type="transmembrane region" description="Helical" evidence="7">
    <location>
        <begin position="274"/>
        <end position="291"/>
    </location>
</feature>
<feature type="transmembrane region" description="Helical" evidence="7">
    <location>
        <begin position="433"/>
        <end position="454"/>
    </location>
</feature>
<name>A0A9X3BUM5_9MYCO</name>
<feature type="transmembrane region" description="Helical" evidence="7">
    <location>
        <begin position="247"/>
        <end position="268"/>
    </location>
</feature>
<evidence type="ECO:0000256" key="4">
    <source>
        <dbReference type="ARBA" id="ARBA00022692"/>
    </source>
</evidence>
<dbReference type="NCBIfam" id="TIGR03920">
    <property type="entry name" value="T7SS_EccD"/>
    <property type="match status" value="1"/>
</dbReference>
<evidence type="ECO:0000259" key="8">
    <source>
        <dbReference type="Pfam" id="PF19053"/>
    </source>
</evidence>
<feature type="transmembrane region" description="Helical" evidence="7">
    <location>
        <begin position="350"/>
        <end position="370"/>
    </location>
</feature>